<reference evidence="3" key="1">
    <citation type="journal article" date="2019" name="Int. J. Syst. Evol. Microbiol.">
        <title>The Global Catalogue of Microorganisms (GCM) 10K type strain sequencing project: providing services to taxonomists for standard genome sequencing and annotation.</title>
        <authorList>
            <consortium name="The Broad Institute Genomics Platform"/>
            <consortium name="The Broad Institute Genome Sequencing Center for Infectious Disease"/>
            <person name="Wu L."/>
            <person name="Ma J."/>
        </authorList>
    </citation>
    <scope>NUCLEOTIDE SEQUENCE [LARGE SCALE GENOMIC DNA]</scope>
    <source>
        <strain evidence="3">JCM 18409</strain>
    </source>
</reference>
<feature type="region of interest" description="Disordered" evidence="1">
    <location>
        <begin position="1"/>
        <end position="27"/>
    </location>
</feature>
<organism evidence="2 3">
    <name type="scientific">Streptomyces siamensis</name>
    <dbReference type="NCBI Taxonomy" id="1274986"/>
    <lineage>
        <taxon>Bacteria</taxon>
        <taxon>Bacillati</taxon>
        <taxon>Actinomycetota</taxon>
        <taxon>Actinomycetes</taxon>
        <taxon>Kitasatosporales</taxon>
        <taxon>Streptomycetaceae</taxon>
        <taxon>Streptomyces</taxon>
    </lineage>
</organism>
<protein>
    <submittedName>
        <fullName evidence="2">Uncharacterized protein</fullName>
    </submittedName>
</protein>
<name>A0ABP9J4W7_9ACTN</name>
<comment type="caution">
    <text evidence="2">The sequence shown here is derived from an EMBL/GenBank/DDBJ whole genome shotgun (WGS) entry which is preliminary data.</text>
</comment>
<dbReference type="RefSeq" id="WP_345653718.1">
    <property type="nucleotide sequence ID" value="NZ_BAABKB010000021.1"/>
</dbReference>
<proteinExistence type="predicted"/>
<gene>
    <name evidence="2" type="ORF">GCM10023335_50840</name>
</gene>
<keyword evidence="3" id="KW-1185">Reference proteome</keyword>
<evidence type="ECO:0000313" key="2">
    <source>
        <dbReference type="EMBL" id="GAA5020738.1"/>
    </source>
</evidence>
<feature type="compositionally biased region" description="Basic residues" evidence="1">
    <location>
        <begin position="1"/>
        <end position="10"/>
    </location>
</feature>
<evidence type="ECO:0000256" key="1">
    <source>
        <dbReference type="SAM" id="MobiDB-lite"/>
    </source>
</evidence>
<dbReference type="EMBL" id="BAABKB010000021">
    <property type="protein sequence ID" value="GAA5020738.1"/>
    <property type="molecule type" value="Genomic_DNA"/>
</dbReference>
<sequence length="116" mass="12300">MNQAHCRNRNHGGTPTSRHASPSGPSGFVTGARVCGIAPRAGALGERTSCEARRQDHVVAAPAAPHLALLRDVLAHGGQDDPPVHVPPRRRSPERAALAGELTLAEWVSRTQRVGR</sequence>
<dbReference type="Proteomes" id="UP001501759">
    <property type="component" value="Unassembled WGS sequence"/>
</dbReference>
<accession>A0ABP9J4W7</accession>
<feature type="compositionally biased region" description="Polar residues" evidence="1">
    <location>
        <begin position="11"/>
        <end position="24"/>
    </location>
</feature>
<evidence type="ECO:0000313" key="3">
    <source>
        <dbReference type="Proteomes" id="UP001501759"/>
    </source>
</evidence>